<gene>
    <name evidence="2" type="ORF">SAMN04244560_02062</name>
</gene>
<protein>
    <recommendedName>
        <fullName evidence="4">TadE-like protein</fullName>
    </recommendedName>
</protein>
<keyword evidence="1" id="KW-0472">Membrane</keyword>
<feature type="transmembrane region" description="Helical" evidence="1">
    <location>
        <begin position="15"/>
        <end position="38"/>
    </location>
</feature>
<name>A0A1G7SXE5_THETY</name>
<dbReference type="RefSeq" id="WP_074592735.1">
    <property type="nucleotide sequence ID" value="NZ_FNBS01000057.1"/>
</dbReference>
<evidence type="ECO:0000313" key="3">
    <source>
        <dbReference type="Proteomes" id="UP000183404"/>
    </source>
</evidence>
<dbReference type="AlphaFoldDB" id="A0A1G7SXE5"/>
<dbReference type="EMBL" id="FNBS01000057">
    <property type="protein sequence ID" value="SDG27542.1"/>
    <property type="molecule type" value="Genomic_DNA"/>
</dbReference>
<reference evidence="2 3" key="1">
    <citation type="submission" date="2016-10" db="EMBL/GenBank/DDBJ databases">
        <authorList>
            <person name="de Groot N.N."/>
        </authorList>
    </citation>
    <scope>NUCLEOTIDE SEQUENCE [LARGE SCALE GENOMIC DNA]</scope>
    <source>
        <strain evidence="2 3">DSM 569</strain>
    </source>
</reference>
<accession>A0A1G7SXE5</accession>
<dbReference type="Proteomes" id="UP000183404">
    <property type="component" value="Unassembled WGS sequence"/>
</dbReference>
<keyword evidence="1" id="KW-0812">Transmembrane</keyword>
<keyword evidence="1" id="KW-1133">Transmembrane helix</keyword>
<evidence type="ECO:0000256" key="1">
    <source>
        <dbReference type="SAM" id="Phobius"/>
    </source>
</evidence>
<proteinExistence type="predicted"/>
<organism evidence="2 3">
    <name type="scientific">Thermoanaerobacter thermohydrosulfuricus</name>
    <name type="common">Clostridium thermohydrosulfuricum</name>
    <dbReference type="NCBI Taxonomy" id="1516"/>
    <lineage>
        <taxon>Bacteria</taxon>
        <taxon>Bacillati</taxon>
        <taxon>Bacillota</taxon>
        <taxon>Clostridia</taxon>
        <taxon>Thermoanaerobacterales</taxon>
        <taxon>Thermoanaerobacteraceae</taxon>
        <taxon>Thermoanaerobacter</taxon>
    </lineage>
</organism>
<evidence type="ECO:0008006" key="4">
    <source>
        <dbReference type="Google" id="ProtNLM"/>
    </source>
</evidence>
<evidence type="ECO:0000313" key="2">
    <source>
        <dbReference type="EMBL" id="SDG27542.1"/>
    </source>
</evidence>
<sequence>MIKALLKNKEGSENILSFLFVILMLFILFISFAQLIVLGYAHLYVQQTAYVSARAAASHPENPEKYAVDTFQKYASKFLYDWQHRAAVQVIYNSTNPGDPVTVIISYNFPKYPLWTKFLRLDPNQKVTAQATMIMEETP</sequence>